<dbReference type="PIRSF" id="PIRSF012293">
    <property type="entry name" value="EutA"/>
    <property type="match status" value="1"/>
</dbReference>
<dbReference type="InterPro" id="IPR050696">
    <property type="entry name" value="FtsA/MreB"/>
</dbReference>
<gene>
    <name evidence="1" type="ORF">DW099_15960</name>
</gene>
<dbReference type="PANTHER" id="PTHR32432:SF13">
    <property type="entry name" value="ETHANOLAMINE AMMONIA-LYASE REACTIVASE EUTA"/>
    <property type="match status" value="1"/>
</dbReference>
<dbReference type="OrthoDB" id="1542at2"/>
<comment type="caution">
    <text evidence="1">The sequence shown here is derived from an EMBL/GenBank/DDBJ whole genome shotgun (WGS) entry which is preliminary data.</text>
</comment>
<dbReference type="Pfam" id="PF06277">
    <property type="entry name" value="EutA"/>
    <property type="match status" value="1"/>
</dbReference>
<name>A0A415DX05_9FIRM</name>
<reference evidence="1 2" key="1">
    <citation type="submission" date="2018-08" db="EMBL/GenBank/DDBJ databases">
        <title>A genome reference for cultivated species of the human gut microbiota.</title>
        <authorList>
            <person name="Zou Y."/>
            <person name="Xue W."/>
            <person name="Luo G."/>
        </authorList>
    </citation>
    <scope>NUCLEOTIDE SEQUENCE [LARGE SCALE GENOMIC DNA]</scope>
    <source>
        <strain evidence="1 2">AM07-24</strain>
    </source>
</reference>
<proteinExistence type="predicted"/>
<evidence type="ECO:0000313" key="2">
    <source>
        <dbReference type="Proteomes" id="UP000284841"/>
    </source>
</evidence>
<organism evidence="1 2">
    <name type="scientific">Emergencia timonensis</name>
    <dbReference type="NCBI Taxonomy" id="1776384"/>
    <lineage>
        <taxon>Bacteria</taxon>
        <taxon>Bacillati</taxon>
        <taxon>Bacillota</taxon>
        <taxon>Clostridia</taxon>
        <taxon>Peptostreptococcales</taxon>
        <taxon>Anaerovoracaceae</taxon>
        <taxon>Emergencia</taxon>
    </lineage>
</organism>
<protein>
    <submittedName>
        <fullName evidence="1">Ethanolamine ammonia-lyase</fullName>
    </submittedName>
</protein>
<dbReference type="InterPro" id="IPR043129">
    <property type="entry name" value="ATPase_NBD"/>
</dbReference>
<dbReference type="EMBL" id="QRMS01000005">
    <property type="protein sequence ID" value="RHJ85192.1"/>
    <property type="molecule type" value="Genomic_DNA"/>
</dbReference>
<dbReference type="STRING" id="1776384.GCA_900086585_00199"/>
<dbReference type="AlphaFoldDB" id="A0A415DX05"/>
<dbReference type="GO" id="GO:0016829">
    <property type="term" value="F:lyase activity"/>
    <property type="evidence" value="ECO:0007669"/>
    <property type="project" value="UniProtKB-KW"/>
</dbReference>
<keyword evidence="1" id="KW-0456">Lyase</keyword>
<accession>A0A415DX05</accession>
<evidence type="ECO:0000313" key="1">
    <source>
        <dbReference type="EMBL" id="RHJ85192.1"/>
    </source>
</evidence>
<dbReference type="SUPFAM" id="SSF53067">
    <property type="entry name" value="Actin-like ATPase domain"/>
    <property type="match status" value="1"/>
</dbReference>
<keyword evidence="2" id="KW-1185">Reference proteome</keyword>
<dbReference type="InterPro" id="IPR009377">
    <property type="entry name" value="EutA"/>
</dbReference>
<sequence>MSFFILTERRHIVAEKILSVGIDIGTTTTSLVFSNLTVEKTTGDMFMPKTAITDKTVIYRSPIYFTPLRSNTELNAKKIRQIIEAEYQSAGVRVSEVETGAVIITGDTARKTNAERVLAEISQFAGDFVVAAAGPRLESILAGKGSGAEGYSVDTVETICNMDIGGGTTNTATFYDGKCIDADCLDAGGRLIRFKAGSTEIEYVFPKIAEIGRQMGISAQIGDTLNEAEIGKLTDVMADAIIGKLQISQTNKNFLLLSTEQQEHKPLMREIDAVCFSGGIGKLVYEEEEKNKLAFRDIGVYLADSLKRAVKKHGIRLVKPKETISATVIGAGSHSVEVSGGTITITQLNKLPLKNLPILTIEDALHLSAEDFRSQVKKKYHWLQDLDQEQNIALNLKVDRKLGFRDIKALAEKIIDSTKELLAVQDLLIIIIHGDYGKVLGQSISMDLPEGKDVICIDSIDAGKGDYVDIGRPVGIADAVPVVIKTIAFNY</sequence>
<dbReference type="Proteomes" id="UP000284841">
    <property type="component" value="Unassembled WGS sequence"/>
</dbReference>
<dbReference type="PANTHER" id="PTHR32432">
    <property type="entry name" value="CELL DIVISION PROTEIN FTSA-RELATED"/>
    <property type="match status" value="1"/>
</dbReference>